<evidence type="ECO:0000256" key="9">
    <source>
        <dbReference type="ARBA" id="ARBA00023224"/>
    </source>
</evidence>
<protein>
    <submittedName>
        <fullName evidence="11">A-factor receptor</fullName>
    </submittedName>
</protein>
<keyword evidence="6" id="KW-0297">G-protein coupled receptor</keyword>
<comment type="similarity">
    <text evidence="2">Belongs to the G-protein coupled receptor 4 family.</text>
</comment>
<dbReference type="PRINTS" id="PR00899">
    <property type="entry name" value="GPCRSTE3"/>
</dbReference>
<evidence type="ECO:0000256" key="6">
    <source>
        <dbReference type="ARBA" id="ARBA00023040"/>
    </source>
</evidence>
<dbReference type="GO" id="GO:0000750">
    <property type="term" value="P:pheromone-dependent signal transduction involved in conjugation with cellular fusion"/>
    <property type="evidence" value="ECO:0007669"/>
    <property type="project" value="TreeGrafter"/>
</dbReference>
<keyword evidence="12" id="KW-1185">Reference proteome</keyword>
<name>A0AA38XET2_9EURO</name>
<dbReference type="EMBL" id="JAPDRK010000005">
    <property type="protein sequence ID" value="KAJ9612150.1"/>
    <property type="molecule type" value="Genomic_DNA"/>
</dbReference>
<evidence type="ECO:0000256" key="4">
    <source>
        <dbReference type="ARBA" id="ARBA00022692"/>
    </source>
</evidence>
<proteinExistence type="inferred from homology"/>
<keyword evidence="8 11" id="KW-0675">Receptor</keyword>
<keyword evidence="7 10" id="KW-0472">Membrane</keyword>
<gene>
    <name evidence="11" type="primary">STE3</name>
    <name evidence="11" type="ORF">H2200_003747</name>
</gene>
<feature type="transmembrane region" description="Helical" evidence="10">
    <location>
        <begin position="168"/>
        <end position="190"/>
    </location>
</feature>
<accession>A0AA38XET2</accession>
<sequence length="361" mass="41157">MAWVTESIVMAPLALSAIFAAIPALVVHLRAKNFPASVLIIGITILNVQNFMNAIIWHSVDRFSWWDGKILCDIEVKLYIGIFQAIDGSITSIFRQVCTILHPDHLVMAPSPRQRKITLVIELILCIFLPLYTMIGHYLTQRTRYWVRISAGCVATYDNNRVAPFLTYLWPFVVSIIGSIYCLVSFVRLRKHRKQMASVLSQIPGPRNSRFYRLFALACTLLAIYCPASTLIFVRNVRVPLHVYSWSYIHPPDWSQRIIEDIGSSVGELHITPDRWAQVLTAYLCFAFFGLGQEATQMYKDWITHTKRVLGLQPRSNQDNSGQPSLELVRFGAHQGGRLPEHRPDSHIRDLHLSTISELDS</sequence>
<evidence type="ECO:0000256" key="1">
    <source>
        <dbReference type="ARBA" id="ARBA00004141"/>
    </source>
</evidence>
<feature type="transmembrane region" description="Helical" evidence="10">
    <location>
        <begin position="38"/>
        <end position="58"/>
    </location>
</feature>
<dbReference type="GO" id="GO:0005886">
    <property type="term" value="C:plasma membrane"/>
    <property type="evidence" value="ECO:0007669"/>
    <property type="project" value="TreeGrafter"/>
</dbReference>
<reference evidence="11" key="1">
    <citation type="submission" date="2022-10" db="EMBL/GenBank/DDBJ databases">
        <title>Culturing micro-colonial fungi from biological soil crusts in the Mojave desert and describing Neophaeococcomyces mojavensis, and introducing the new genera and species Taxawa tesnikishii.</title>
        <authorList>
            <person name="Kurbessoian T."/>
            <person name="Stajich J.E."/>
        </authorList>
    </citation>
    <scope>NUCLEOTIDE SEQUENCE</scope>
    <source>
        <strain evidence="11">TK_41</strain>
    </source>
</reference>
<dbReference type="InterPro" id="IPR001499">
    <property type="entry name" value="GPCR_STE3"/>
</dbReference>
<comment type="subcellular location">
    <subcellularLocation>
        <location evidence="1">Membrane</location>
        <topology evidence="1">Multi-pass membrane protein</topology>
    </subcellularLocation>
</comment>
<dbReference type="PANTHER" id="PTHR28097:SF1">
    <property type="entry name" value="PHEROMONE A FACTOR RECEPTOR"/>
    <property type="match status" value="1"/>
</dbReference>
<dbReference type="Pfam" id="PF02076">
    <property type="entry name" value="STE3"/>
    <property type="match status" value="1"/>
</dbReference>
<dbReference type="AlphaFoldDB" id="A0AA38XET2"/>
<feature type="transmembrane region" description="Helical" evidence="10">
    <location>
        <begin position="6"/>
        <end position="26"/>
    </location>
</feature>
<keyword evidence="3" id="KW-0589">Pheromone response</keyword>
<keyword evidence="9" id="KW-0807">Transducer</keyword>
<evidence type="ECO:0000256" key="10">
    <source>
        <dbReference type="SAM" id="Phobius"/>
    </source>
</evidence>
<comment type="caution">
    <text evidence="11">The sequence shown here is derived from an EMBL/GenBank/DDBJ whole genome shotgun (WGS) entry which is preliminary data.</text>
</comment>
<dbReference type="Proteomes" id="UP001172673">
    <property type="component" value="Unassembled WGS sequence"/>
</dbReference>
<evidence type="ECO:0000256" key="7">
    <source>
        <dbReference type="ARBA" id="ARBA00023136"/>
    </source>
</evidence>
<feature type="transmembrane region" description="Helical" evidence="10">
    <location>
        <begin position="211"/>
        <end position="234"/>
    </location>
</feature>
<evidence type="ECO:0000256" key="8">
    <source>
        <dbReference type="ARBA" id="ARBA00023170"/>
    </source>
</evidence>
<dbReference type="PANTHER" id="PTHR28097">
    <property type="entry name" value="PHEROMONE A FACTOR RECEPTOR"/>
    <property type="match status" value="1"/>
</dbReference>
<dbReference type="GO" id="GO:0004932">
    <property type="term" value="F:mating-type factor pheromone receptor activity"/>
    <property type="evidence" value="ECO:0007669"/>
    <property type="project" value="InterPro"/>
</dbReference>
<evidence type="ECO:0000256" key="2">
    <source>
        <dbReference type="ARBA" id="ARBA00011085"/>
    </source>
</evidence>
<feature type="transmembrane region" description="Helical" evidence="10">
    <location>
        <begin position="119"/>
        <end position="139"/>
    </location>
</feature>
<evidence type="ECO:0000256" key="3">
    <source>
        <dbReference type="ARBA" id="ARBA00022507"/>
    </source>
</evidence>
<dbReference type="CDD" id="cd14966">
    <property type="entry name" value="7tmD_STE3"/>
    <property type="match status" value="1"/>
</dbReference>
<keyword evidence="4 10" id="KW-0812">Transmembrane</keyword>
<evidence type="ECO:0000313" key="12">
    <source>
        <dbReference type="Proteomes" id="UP001172673"/>
    </source>
</evidence>
<evidence type="ECO:0000256" key="5">
    <source>
        <dbReference type="ARBA" id="ARBA00022989"/>
    </source>
</evidence>
<evidence type="ECO:0000313" key="11">
    <source>
        <dbReference type="EMBL" id="KAJ9612150.1"/>
    </source>
</evidence>
<keyword evidence="5 10" id="KW-1133">Transmembrane helix</keyword>
<organism evidence="11 12">
    <name type="scientific">Cladophialophora chaetospira</name>
    <dbReference type="NCBI Taxonomy" id="386627"/>
    <lineage>
        <taxon>Eukaryota</taxon>
        <taxon>Fungi</taxon>
        <taxon>Dikarya</taxon>
        <taxon>Ascomycota</taxon>
        <taxon>Pezizomycotina</taxon>
        <taxon>Eurotiomycetes</taxon>
        <taxon>Chaetothyriomycetidae</taxon>
        <taxon>Chaetothyriales</taxon>
        <taxon>Herpotrichiellaceae</taxon>
        <taxon>Cladophialophora</taxon>
    </lineage>
</organism>